<dbReference type="InterPro" id="IPR008181">
    <property type="entry name" value="dUTPase"/>
</dbReference>
<accession>A0A8X8C4Y0</accession>
<name>A0A8X8C4Y0_POPTO</name>
<evidence type="ECO:0000256" key="2">
    <source>
        <dbReference type="ARBA" id="ARBA00006581"/>
    </source>
</evidence>
<feature type="domain" description="dUTPase-like" evidence="5">
    <location>
        <begin position="91"/>
        <end position="138"/>
    </location>
</feature>
<comment type="pathway">
    <text evidence="1">Pyrimidine metabolism; dUMP biosynthesis; dUMP from dCTP (dUTP route): step 2/2.</text>
</comment>
<evidence type="ECO:0000259" key="5">
    <source>
        <dbReference type="Pfam" id="PF00692"/>
    </source>
</evidence>
<dbReference type="GO" id="GO:0000287">
    <property type="term" value="F:magnesium ion binding"/>
    <property type="evidence" value="ECO:0007669"/>
    <property type="project" value="InterPro"/>
</dbReference>
<comment type="caution">
    <text evidence="6">The sequence shown here is derived from an EMBL/GenBank/DDBJ whole genome shotgun (WGS) entry which is preliminary data.</text>
</comment>
<evidence type="ECO:0000313" key="7">
    <source>
        <dbReference type="Proteomes" id="UP000886885"/>
    </source>
</evidence>
<evidence type="ECO:0000313" key="6">
    <source>
        <dbReference type="EMBL" id="KAG6748881.1"/>
    </source>
</evidence>
<reference evidence="6" key="1">
    <citation type="journal article" date="2020" name="bioRxiv">
        <title>Hybrid origin of Populus tomentosa Carr. identified through genome sequencing and phylogenomic analysis.</title>
        <authorList>
            <person name="An X."/>
            <person name="Gao K."/>
            <person name="Chen Z."/>
            <person name="Li J."/>
            <person name="Yang X."/>
            <person name="Yang X."/>
            <person name="Zhou J."/>
            <person name="Guo T."/>
            <person name="Zhao T."/>
            <person name="Huang S."/>
            <person name="Miao D."/>
            <person name="Khan W.U."/>
            <person name="Rao P."/>
            <person name="Ye M."/>
            <person name="Lei B."/>
            <person name="Liao W."/>
            <person name="Wang J."/>
            <person name="Ji L."/>
            <person name="Li Y."/>
            <person name="Guo B."/>
            <person name="Mustafa N.S."/>
            <person name="Li S."/>
            <person name="Yun Q."/>
            <person name="Keller S.R."/>
            <person name="Mao J."/>
            <person name="Zhang R."/>
            <person name="Strauss S.H."/>
        </authorList>
    </citation>
    <scope>NUCLEOTIDE SEQUENCE</scope>
    <source>
        <strain evidence="6">GM15</strain>
        <tissue evidence="6">Leaf</tissue>
    </source>
</reference>
<comment type="similarity">
    <text evidence="2">Belongs to the dUTPase family.</text>
</comment>
<proteinExistence type="inferred from homology"/>
<dbReference type="PANTHER" id="PTHR11241">
    <property type="entry name" value="DEOXYURIDINE 5'-TRIPHOSPHATE NUCLEOTIDOHYDROLASE"/>
    <property type="match status" value="1"/>
</dbReference>
<dbReference type="Proteomes" id="UP000886885">
    <property type="component" value="Chromosome 14D"/>
</dbReference>
<keyword evidence="7" id="KW-1185">Reference proteome</keyword>
<dbReference type="InterPro" id="IPR029054">
    <property type="entry name" value="dUTPase-like"/>
</dbReference>
<dbReference type="GO" id="GO:0006226">
    <property type="term" value="P:dUMP biosynthetic process"/>
    <property type="evidence" value="ECO:0007669"/>
    <property type="project" value="InterPro"/>
</dbReference>
<dbReference type="EC" id="3.6.1.23" evidence="3"/>
<dbReference type="GO" id="GO:0004170">
    <property type="term" value="F:dUTP diphosphatase activity"/>
    <property type="evidence" value="ECO:0007669"/>
    <property type="project" value="UniProtKB-EC"/>
</dbReference>
<dbReference type="OrthoDB" id="10261072at2759"/>
<feature type="domain" description="dUTPase-like" evidence="5">
    <location>
        <begin position="143"/>
        <end position="181"/>
    </location>
</feature>
<dbReference type="Pfam" id="PF00692">
    <property type="entry name" value="dUTPase"/>
    <property type="match status" value="2"/>
</dbReference>
<organism evidence="6 7">
    <name type="scientific">Populus tomentosa</name>
    <name type="common">Chinese white poplar</name>
    <dbReference type="NCBI Taxonomy" id="118781"/>
    <lineage>
        <taxon>Eukaryota</taxon>
        <taxon>Viridiplantae</taxon>
        <taxon>Streptophyta</taxon>
        <taxon>Embryophyta</taxon>
        <taxon>Tracheophyta</taxon>
        <taxon>Spermatophyta</taxon>
        <taxon>Magnoliopsida</taxon>
        <taxon>eudicotyledons</taxon>
        <taxon>Gunneridae</taxon>
        <taxon>Pentapetalae</taxon>
        <taxon>rosids</taxon>
        <taxon>fabids</taxon>
        <taxon>Malpighiales</taxon>
        <taxon>Salicaceae</taxon>
        <taxon>Saliceae</taxon>
        <taxon>Populus</taxon>
    </lineage>
</organism>
<evidence type="ECO:0000256" key="3">
    <source>
        <dbReference type="ARBA" id="ARBA00012379"/>
    </source>
</evidence>
<gene>
    <name evidence="6" type="ORF">POTOM_048818</name>
</gene>
<evidence type="ECO:0000256" key="1">
    <source>
        <dbReference type="ARBA" id="ARBA00005142"/>
    </source>
</evidence>
<dbReference type="AlphaFoldDB" id="A0A8X8C4Y0"/>
<evidence type="ECO:0000256" key="4">
    <source>
        <dbReference type="ARBA" id="ARBA00023080"/>
    </source>
</evidence>
<dbReference type="GO" id="GO:0046081">
    <property type="term" value="P:dUTP catabolic process"/>
    <property type="evidence" value="ECO:0007669"/>
    <property type="project" value="InterPro"/>
</dbReference>
<dbReference type="PANTHER" id="PTHR11241:SF0">
    <property type="entry name" value="DEOXYURIDINE 5'-TRIPHOSPHATE NUCLEOTIDOHYDROLASE"/>
    <property type="match status" value="1"/>
</dbReference>
<dbReference type="EMBL" id="JAAWWB010000028">
    <property type="protein sequence ID" value="KAG6748881.1"/>
    <property type="molecule type" value="Genomic_DNA"/>
</dbReference>
<sequence>MVRSVLKSPDDCSKPGPGFKRYVSTGFPGMSGVPTIDQRCAIKMPQVELRNNSPEIKEPSHKIPKLQQNGVHEAAPIPSSLLKVKKLSESAALPSRCSLLAAGYDLSSASETEVPARGKALIPTDLSIAIPEGTYDRIGKSHFVKVGDRIVQLIFKKIVTPDVMEVEDLDATVRGVGQFGSPDV</sequence>
<protein>
    <recommendedName>
        <fullName evidence="3">dUTP diphosphatase</fullName>
        <ecNumber evidence="3">3.6.1.23</ecNumber>
    </recommendedName>
</protein>
<keyword evidence="4" id="KW-0546">Nucleotide metabolism</keyword>